<dbReference type="InterPro" id="IPR019791">
    <property type="entry name" value="Haem_peroxidase_animal"/>
</dbReference>
<reference evidence="4" key="2">
    <citation type="submission" date="2020-11" db="EMBL/GenBank/DDBJ databases">
        <authorList>
            <person name="McCartney M.A."/>
            <person name="Auch B."/>
            <person name="Kono T."/>
            <person name="Mallez S."/>
            <person name="Becker A."/>
            <person name="Gohl D.M."/>
            <person name="Silverstein K.A.T."/>
            <person name="Koren S."/>
            <person name="Bechman K.B."/>
            <person name="Herman A."/>
            <person name="Abrahante J.E."/>
            <person name="Garbe J."/>
        </authorList>
    </citation>
    <scope>NUCLEOTIDE SEQUENCE</scope>
    <source>
        <strain evidence="4">Duluth1</strain>
        <tissue evidence="4">Whole animal</tissue>
    </source>
</reference>
<dbReference type="Pfam" id="PF03098">
    <property type="entry name" value="An_peroxidase"/>
    <property type="match status" value="1"/>
</dbReference>
<dbReference type="GO" id="GO:0006979">
    <property type="term" value="P:response to oxidative stress"/>
    <property type="evidence" value="ECO:0007669"/>
    <property type="project" value="InterPro"/>
</dbReference>
<dbReference type="Proteomes" id="UP000828390">
    <property type="component" value="Unassembled WGS sequence"/>
</dbReference>
<proteinExistence type="predicted"/>
<dbReference type="GO" id="GO:0004601">
    <property type="term" value="F:peroxidase activity"/>
    <property type="evidence" value="ECO:0007669"/>
    <property type="project" value="InterPro"/>
</dbReference>
<evidence type="ECO:0000256" key="3">
    <source>
        <dbReference type="ARBA" id="ARBA00023180"/>
    </source>
</evidence>
<gene>
    <name evidence="4" type="ORF">DPMN_044222</name>
</gene>
<dbReference type="Gene3D" id="1.10.640.10">
    <property type="entry name" value="Haem peroxidase domain superfamily, animal type"/>
    <property type="match status" value="1"/>
</dbReference>
<comment type="subcellular location">
    <subcellularLocation>
        <location evidence="1">Secreted</location>
    </subcellularLocation>
</comment>
<organism evidence="4 5">
    <name type="scientific">Dreissena polymorpha</name>
    <name type="common">Zebra mussel</name>
    <name type="synonym">Mytilus polymorpha</name>
    <dbReference type="NCBI Taxonomy" id="45954"/>
    <lineage>
        <taxon>Eukaryota</taxon>
        <taxon>Metazoa</taxon>
        <taxon>Spiralia</taxon>
        <taxon>Lophotrochozoa</taxon>
        <taxon>Mollusca</taxon>
        <taxon>Bivalvia</taxon>
        <taxon>Autobranchia</taxon>
        <taxon>Heteroconchia</taxon>
        <taxon>Euheterodonta</taxon>
        <taxon>Imparidentia</taxon>
        <taxon>Neoheterodontei</taxon>
        <taxon>Myida</taxon>
        <taxon>Dreissenoidea</taxon>
        <taxon>Dreissenidae</taxon>
        <taxon>Dreissena</taxon>
    </lineage>
</organism>
<evidence type="ECO:0000256" key="2">
    <source>
        <dbReference type="ARBA" id="ARBA00022525"/>
    </source>
</evidence>
<reference evidence="4" key="1">
    <citation type="journal article" date="2019" name="bioRxiv">
        <title>The Genome of the Zebra Mussel, Dreissena polymorpha: A Resource for Invasive Species Research.</title>
        <authorList>
            <person name="McCartney M.A."/>
            <person name="Auch B."/>
            <person name="Kono T."/>
            <person name="Mallez S."/>
            <person name="Zhang Y."/>
            <person name="Obille A."/>
            <person name="Becker A."/>
            <person name="Abrahante J.E."/>
            <person name="Garbe J."/>
            <person name="Badalamenti J.P."/>
            <person name="Herman A."/>
            <person name="Mangelson H."/>
            <person name="Liachko I."/>
            <person name="Sullivan S."/>
            <person name="Sone E.D."/>
            <person name="Koren S."/>
            <person name="Silverstein K.A.T."/>
            <person name="Beckman K.B."/>
            <person name="Gohl D.M."/>
        </authorList>
    </citation>
    <scope>NUCLEOTIDE SEQUENCE</scope>
    <source>
        <strain evidence="4">Duluth1</strain>
        <tissue evidence="4">Whole animal</tissue>
    </source>
</reference>
<dbReference type="PROSITE" id="PS50292">
    <property type="entry name" value="PEROXIDASE_3"/>
    <property type="match status" value="1"/>
</dbReference>
<comment type="caution">
    <text evidence="4">The sequence shown here is derived from an EMBL/GenBank/DDBJ whole genome shotgun (WGS) entry which is preliminary data.</text>
</comment>
<dbReference type="InterPro" id="IPR037120">
    <property type="entry name" value="Haem_peroxidase_sf_animal"/>
</dbReference>
<dbReference type="SUPFAM" id="SSF48113">
    <property type="entry name" value="Heme-dependent peroxidases"/>
    <property type="match status" value="1"/>
</dbReference>
<evidence type="ECO:0000313" key="5">
    <source>
        <dbReference type="Proteomes" id="UP000828390"/>
    </source>
</evidence>
<keyword evidence="3" id="KW-0325">Glycoprotein</keyword>
<sequence length="86" mass="9681">MSYLFFDSLKIKDPSAFFGERIPFSDIDTHNVSLGSFWCPYSPPTCPSGVNYRTADGSCNNLLNPLWGRSQTPFERHLIPAYDDGT</sequence>
<dbReference type="GO" id="GO:0005576">
    <property type="term" value="C:extracellular region"/>
    <property type="evidence" value="ECO:0007669"/>
    <property type="project" value="UniProtKB-SubCell"/>
</dbReference>
<dbReference type="PANTHER" id="PTHR11475">
    <property type="entry name" value="OXIDASE/PEROXIDASE"/>
    <property type="match status" value="1"/>
</dbReference>
<name>A0A9D4D450_DREPO</name>
<dbReference type="PANTHER" id="PTHR11475:SF4">
    <property type="entry name" value="CHORION PEROXIDASE"/>
    <property type="match status" value="1"/>
</dbReference>
<protein>
    <submittedName>
        <fullName evidence="4">Uncharacterized protein</fullName>
    </submittedName>
</protein>
<evidence type="ECO:0000313" key="4">
    <source>
        <dbReference type="EMBL" id="KAH3737629.1"/>
    </source>
</evidence>
<dbReference type="AlphaFoldDB" id="A0A9D4D450"/>
<keyword evidence="2" id="KW-0964">Secreted</keyword>
<accession>A0A9D4D450</accession>
<evidence type="ECO:0000256" key="1">
    <source>
        <dbReference type="ARBA" id="ARBA00004613"/>
    </source>
</evidence>
<dbReference type="GO" id="GO:0020037">
    <property type="term" value="F:heme binding"/>
    <property type="evidence" value="ECO:0007669"/>
    <property type="project" value="InterPro"/>
</dbReference>
<keyword evidence="5" id="KW-1185">Reference proteome</keyword>
<dbReference type="InterPro" id="IPR010255">
    <property type="entry name" value="Haem_peroxidase_sf"/>
</dbReference>
<dbReference type="EMBL" id="JAIWYP010000011">
    <property type="protein sequence ID" value="KAH3737629.1"/>
    <property type="molecule type" value="Genomic_DNA"/>
</dbReference>